<evidence type="ECO:0000256" key="1">
    <source>
        <dbReference type="RuleBase" id="RU368072"/>
    </source>
</evidence>
<dbReference type="GO" id="GO:0031262">
    <property type="term" value="C:Ndc80 complex"/>
    <property type="evidence" value="ECO:0007669"/>
    <property type="project" value="UniProtKB-UniRule"/>
</dbReference>
<comment type="caution">
    <text evidence="5">The sequence shown here is derived from an EMBL/GenBank/DDBJ whole genome shotgun (WGS) entry which is preliminary data.</text>
</comment>
<keyword evidence="1" id="KW-0539">Nucleus</keyword>
<keyword evidence="1" id="KW-0995">Kinetochore</keyword>
<feature type="region of interest" description="Disordered" evidence="3">
    <location>
        <begin position="17"/>
        <end position="108"/>
    </location>
</feature>
<sequence length="694" mass="78816">MDHKSKRKSVLAQHAALAGVSFDTRGPELPKPDTQRLNALPELTTPAGRPANGPASQTRSRIPGVVRAPSSAQSSSVQPRLGQGSQLGSKSTSTTNLHRTMTRLPGKPTVFKSTMRRSMSMESFGPMSANRSAFTTPLNRGPSPGSKLSTAVRSTSSKIIKFPNDKDKPAIMPIIELIITNLRELNYGRELTPGVFRSLSGKDLQSILVFLISYLLGPNEGKNKKDDITYIFDGLNQLNCPASLSKSVLKTLNTNHTLPQVYTVIAWLCCTIANFEGTESHNCTIKRNLAFELGQNFYEQISWEFYIRIFNQISRYDCESNTEVELRDFRSQLENELRIEPHISLSELEEEIEEKKRSLGAALALEDPRAGVMQTLKNQGEMSKNSLRRIDDLKDKLQKLTDLTAIETEITVVKSELARRRKHLLNMKKYVEQQQITKEKANSIFNEIANIRKQQELLKKITMELEQKLNKEELFLQNNMTRFYEVCSKFAIVETYNNAAKMWEGKLPQVDANPFDIDKMENWVNEPKTKLGNALGYLNKEVTRYRDNLRTTERTLADLDLQLDSLQEELESKSNKLSLHLHDQLSKSDQVQFEIQSAQKKLQATEGVVRVLLEEQTTFKADFQGLVANKEEWEKYLEDLAQYNTELEEKVEHQYAAHFAAETEIKCDLQAFVIEARAQVYAPITELDDTNSQP</sequence>
<keyword evidence="1" id="KW-0498">Mitosis</keyword>
<dbReference type="InterPro" id="IPR005550">
    <property type="entry name" value="Kinetochore_Ndc80"/>
</dbReference>
<protein>
    <recommendedName>
        <fullName evidence="1">Kinetochore protein NDC80</fullName>
    </recommendedName>
</protein>
<feature type="coiled-coil region" evidence="2">
    <location>
        <begin position="345"/>
        <end position="403"/>
    </location>
</feature>
<feature type="compositionally biased region" description="Basic and acidic residues" evidence="3">
    <location>
        <begin position="25"/>
        <end position="34"/>
    </location>
</feature>
<dbReference type="GO" id="GO:0051301">
    <property type="term" value="P:cell division"/>
    <property type="evidence" value="ECO:0007669"/>
    <property type="project" value="UniProtKB-UniRule"/>
</dbReference>
<feature type="domain" description="Kinetochore protein Ndc80 CH" evidence="4">
    <location>
        <begin position="158"/>
        <end position="273"/>
    </location>
</feature>
<dbReference type="Proteomes" id="UP000708208">
    <property type="component" value="Unassembled WGS sequence"/>
</dbReference>
<evidence type="ECO:0000256" key="3">
    <source>
        <dbReference type="SAM" id="MobiDB-lite"/>
    </source>
</evidence>
<feature type="compositionally biased region" description="Low complexity" evidence="3">
    <location>
        <begin position="66"/>
        <end position="80"/>
    </location>
</feature>
<accession>A0A8J2P4C2</accession>
<keyword evidence="6" id="KW-1185">Reference proteome</keyword>
<dbReference type="PANTHER" id="PTHR10643">
    <property type="entry name" value="KINETOCHORE PROTEIN NDC80"/>
    <property type="match status" value="1"/>
</dbReference>
<keyword evidence="1" id="KW-0137">Centromere</keyword>
<dbReference type="OrthoDB" id="7459479at2759"/>
<evidence type="ECO:0000313" key="5">
    <source>
        <dbReference type="EMBL" id="CAG7725011.1"/>
    </source>
</evidence>
<dbReference type="InterPro" id="IPR055260">
    <property type="entry name" value="Ndc80_CH"/>
</dbReference>
<dbReference type="GO" id="GO:0005634">
    <property type="term" value="C:nucleus"/>
    <property type="evidence" value="ECO:0007669"/>
    <property type="project" value="UniProtKB-SubCell"/>
</dbReference>
<organism evidence="5 6">
    <name type="scientific">Allacma fusca</name>
    <dbReference type="NCBI Taxonomy" id="39272"/>
    <lineage>
        <taxon>Eukaryota</taxon>
        <taxon>Metazoa</taxon>
        <taxon>Ecdysozoa</taxon>
        <taxon>Arthropoda</taxon>
        <taxon>Hexapoda</taxon>
        <taxon>Collembola</taxon>
        <taxon>Symphypleona</taxon>
        <taxon>Sminthuridae</taxon>
        <taxon>Allacma</taxon>
    </lineage>
</organism>
<keyword evidence="2" id="KW-0175">Coiled coil</keyword>
<dbReference type="PANTHER" id="PTHR10643:SF2">
    <property type="entry name" value="KINETOCHORE PROTEIN NDC80 HOMOLOG"/>
    <property type="match status" value="1"/>
</dbReference>
<proteinExistence type="inferred from homology"/>
<dbReference type="AlphaFoldDB" id="A0A8J2P4C2"/>
<gene>
    <name evidence="5" type="ORF">AFUS01_LOCUS13996</name>
</gene>
<feature type="coiled-coil region" evidence="2">
    <location>
        <begin position="542"/>
        <end position="650"/>
    </location>
</feature>
<keyword evidence="1" id="KW-0158">Chromosome</keyword>
<keyword evidence="1" id="KW-0132">Cell division</keyword>
<comment type="similarity">
    <text evidence="1">Belongs to the NDC80/HEC1 family.</text>
</comment>
<dbReference type="GO" id="GO:0051315">
    <property type="term" value="P:attachment of mitotic spindle microtubules to kinetochore"/>
    <property type="evidence" value="ECO:0007669"/>
    <property type="project" value="UniProtKB-UniRule"/>
</dbReference>
<keyword evidence="1" id="KW-0131">Cell cycle</keyword>
<feature type="compositionally biased region" description="Polar residues" evidence="3">
    <location>
        <begin position="83"/>
        <end position="99"/>
    </location>
</feature>
<comment type="function">
    <text evidence="1">Acts as a component of the essential kinetochore-associated NDC80 complex, which is required for chromosome segregation and spindle checkpoint activity.</text>
</comment>
<reference evidence="5" key="1">
    <citation type="submission" date="2021-06" db="EMBL/GenBank/DDBJ databases">
        <authorList>
            <person name="Hodson N. C."/>
            <person name="Mongue J. A."/>
            <person name="Jaron S. K."/>
        </authorList>
    </citation>
    <scope>NUCLEOTIDE SEQUENCE</scope>
</reference>
<evidence type="ECO:0000259" key="4">
    <source>
        <dbReference type="Pfam" id="PF03801"/>
    </source>
</evidence>
<evidence type="ECO:0000256" key="2">
    <source>
        <dbReference type="SAM" id="Coils"/>
    </source>
</evidence>
<comment type="subunit">
    <text evidence="1">Component of the NDC80 complex.</text>
</comment>
<dbReference type="Pfam" id="PF03801">
    <property type="entry name" value="Ndc80_HEC"/>
    <property type="match status" value="1"/>
</dbReference>
<dbReference type="EMBL" id="CAJVCH010116595">
    <property type="protein sequence ID" value="CAG7725011.1"/>
    <property type="molecule type" value="Genomic_DNA"/>
</dbReference>
<comment type="subcellular location">
    <subcellularLocation>
        <location evidence="1">Chromosome</location>
        <location evidence="1">Centromere</location>
        <location evidence="1">Kinetochore</location>
    </subcellularLocation>
    <subcellularLocation>
        <location evidence="1">Nucleus</location>
    </subcellularLocation>
</comment>
<name>A0A8J2P4C2_9HEXA</name>
<evidence type="ECO:0000313" key="6">
    <source>
        <dbReference type="Proteomes" id="UP000708208"/>
    </source>
</evidence>